<dbReference type="Proteomes" id="UP000230033">
    <property type="component" value="Unassembled WGS sequence"/>
</dbReference>
<dbReference type="AlphaFoldDB" id="A0A2H0WPY9"/>
<reference evidence="2" key="1">
    <citation type="submission" date="2017-09" db="EMBL/GenBank/DDBJ databases">
        <title>Depth-based differentiation of microbial function through sediment-hosted aquifers and enrichment of novel symbionts in the deep terrestrial subsurface.</title>
        <authorList>
            <person name="Probst A.J."/>
            <person name="Ladd B."/>
            <person name="Jarett J.K."/>
            <person name="Geller-Mcgrath D.E."/>
            <person name="Sieber C.M.K."/>
            <person name="Emerson J.B."/>
            <person name="Anantharaman K."/>
            <person name="Thomas B.C."/>
            <person name="Malmstrom R."/>
            <person name="Stieglmeier M."/>
            <person name="Klingl A."/>
            <person name="Woyke T."/>
            <person name="Ryan C.M."/>
            <person name="Banfield J.F."/>
        </authorList>
    </citation>
    <scope>NUCLEOTIDE SEQUENCE [LARGE SCALE GENOMIC DNA]</scope>
</reference>
<comment type="caution">
    <text evidence="1">The sequence shown here is derived from an EMBL/GenBank/DDBJ whole genome shotgun (WGS) entry which is preliminary data.</text>
</comment>
<protein>
    <submittedName>
        <fullName evidence="1">Uncharacterized protein</fullName>
    </submittedName>
</protein>
<evidence type="ECO:0000313" key="2">
    <source>
        <dbReference type="Proteomes" id="UP000230033"/>
    </source>
</evidence>
<organism evidence="1 2">
    <name type="scientific">Candidatus Shapirobacteria bacterium CG09_land_8_20_14_0_10_47_13</name>
    <dbReference type="NCBI Taxonomy" id="1974481"/>
    <lineage>
        <taxon>Bacteria</taxon>
        <taxon>Candidatus Shapironibacteriota</taxon>
    </lineage>
</organism>
<gene>
    <name evidence="1" type="ORF">COT65_01330</name>
</gene>
<accession>A0A2H0WPY9</accession>
<sequence>MATSATQGKTLSLGIWPPLLEVMIQPGKSITQVYKIANPSESDVVLTSLIASFTPTDERGNIELITNNSQLENWFSFQNADLALGQNFVLKAGKEQEVVLKITVPAGTTEEDHYATLIFETVPSPFLGGQITTQARVKIGANILLTVSQTGAPVRQAKIKEFSLANFQFSILNFQLVDSFDKPEFILRLQNTGQAFFKPTGTITINGWFNQKYTLDLLPENVLTNSVRQIGCQKDPPSGETSANPQLCVIGY</sequence>
<feature type="non-terminal residue" evidence="1">
    <location>
        <position position="252"/>
    </location>
</feature>
<evidence type="ECO:0000313" key="1">
    <source>
        <dbReference type="EMBL" id="PIS13988.1"/>
    </source>
</evidence>
<proteinExistence type="predicted"/>
<dbReference type="EMBL" id="PEZJ01000017">
    <property type="protein sequence ID" value="PIS13988.1"/>
    <property type="molecule type" value="Genomic_DNA"/>
</dbReference>
<name>A0A2H0WPY9_9BACT</name>